<proteinExistence type="predicted"/>
<dbReference type="EMBL" id="BART01015357">
    <property type="protein sequence ID" value="GAG83420.1"/>
    <property type="molecule type" value="Genomic_DNA"/>
</dbReference>
<dbReference type="InterPro" id="IPR049046">
    <property type="entry name" value="Beta-AFase-like_GH127_middle"/>
</dbReference>
<dbReference type="AlphaFoldDB" id="X1ALE2"/>
<feature type="domain" description="Non-reducing end beta-L-arabinofuranosidase-like GH127 middle" evidence="1">
    <location>
        <begin position="8"/>
        <end position="58"/>
    </location>
</feature>
<feature type="non-terminal residue" evidence="2">
    <location>
        <position position="1"/>
    </location>
</feature>
<evidence type="ECO:0000259" key="1">
    <source>
        <dbReference type="Pfam" id="PF20736"/>
    </source>
</evidence>
<dbReference type="Pfam" id="PF20736">
    <property type="entry name" value="Glyco_hydro127M"/>
    <property type="match status" value="1"/>
</dbReference>
<organism evidence="2">
    <name type="scientific">marine sediment metagenome</name>
    <dbReference type="NCBI Taxonomy" id="412755"/>
    <lineage>
        <taxon>unclassified sequences</taxon>
        <taxon>metagenomes</taxon>
        <taxon>ecological metagenomes</taxon>
    </lineage>
</organism>
<sequence>LHLKYPLNFCLKFRIPTWVVNATIQINQEVPIKCESGNFIKITREWKDNDKVTLILPLDIQFETRYNEAKTIIRGPLVFSYNPEEEKTMMKKIWSRAARLRKDDTLNVPPQVKDWEITPRSSWQYAFVEPLEAKIIRVKENIDKFQCFNNQNPPLLLKIKAVQLSNWELEFEAALPPPSNPEAKTGTIEEIELIPYGCTNIRITEFPVLKQNIE</sequence>
<evidence type="ECO:0000313" key="2">
    <source>
        <dbReference type="EMBL" id="GAG83420.1"/>
    </source>
</evidence>
<comment type="caution">
    <text evidence="2">The sequence shown here is derived from an EMBL/GenBank/DDBJ whole genome shotgun (WGS) entry which is preliminary data.</text>
</comment>
<name>X1ALE2_9ZZZZ</name>
<reference evidence="2" key="1">
    <citation type="journal article" date="2014" name="Front. Microbiol.">
        <title>High frequency of phylogenetically diverse reductive dehalogenase-homologous genes in deep subseafloor sedimentary metagenomes.</title>
        <authorList>
            <person name="Kawai M."/>
            <person name="Futagami T."/>
            <person name="Toyoda A."/>
            <person name="Takaki Y."/>
            <person name="Nishi S."/>
            <person name="Hori S."/>
            <person name="Arai W."/>
            <person name="Tsubouchi T."/>
            <person name="Morono Y."/>
            <person name="Uchiyama I."/>
            <person name="Ito T."/>
            <person name="Fujiyama A."/>
            <person name="Inagaki F."/>
            <person name="Takami H."/>
        </authorList>
    </citation>
    <scope>NUCLEOTIDE SEQUENCE</scope>
    <source>
        <strain evidence="2">Expedition CK06-06</strain>
    </source>
</reference>
<accession>X1ALE2</accession>
<protein>
    <recommendedName>
        <fullName evidence="1">Non-reducing end beta-L-arabinofuranosidase-like GH127 middle domain-containing protein</fullName>
    </recommendedName>
</protein>
<gene>
    <name evidence="2" type="ORF">S01H4_29843</name>
</gene>